<dbReference type="SMART" id="SM00052">
    <property type="entry name" value="EAL"/>
    <property type="match status" value="1"/>
</dbReference>
<dbReference type="Pfam" id="PF00563">
    <property type="entry name" value="EAL"/>
    <property type="match status" value="1"/>
</dbReference>
<dbReference type="CDD" id="cd01948">
    <property type="entry name" value="EAL"/>
    <property type="match status" value="1"/>
</dbReference>
<dbReference type="SUPFAM" id="SSF141868">
    <property type="entry name" value="EAL domain-like"/>
    <property type="match status" value="1"/>
</dbReference>
<gene>
    <name evidence="2" type="ORF">RAK27_01445</name>
</gene>
<dbReference type="Gene3D" id="3.20.20.450">
    <property type="entry name" value="EAL domain"/>
    <property type="match status" value="1"/>
</dbReference>
<comment type="caution">
    <text evidence="2">The sequence shown here is derived from an EMBL/GenBank/DDBJ whole genome shotgun (WGS) entry which is preliminary data.</text>
</comment>
<name>A0AAW9K4R6_CARML</name>
<dbReference type="EMBL" id="JAVBVO010000001">
    <property type="protein sequence ID" value="MDZ5757318.1"/>
    <property type="molecule type" value="Genomic_DNA"/>
</dbReference>
<feature type="domain" description="EAL" evidence="1">
    <location>
        <begin position="1"/>
        <end position="251"/>
    </location>
</feature>
<proteinExistence type="predicted"/>
<dbReference type="PROSITE" id="PS50883">
    <property type="entry name" value="EAL"/>
    <property type="match status" value="1"/>
</dbReference>
<reference evidence="2" key="1">
    <citation type="submission" date="2023-08" db="EMBL/GenBank/DDBJ databases">
        <title>Genomic characterization of piscicolin 126 produced by Carnobacterium maltaromaticum CM22 strain isolated from salmon (Salmo salar).</title>
        <authorList>
            <person name="Gonzalez-Gragera E."/>
            <person name="Garcia-Lopez J.D."/>
            <person name="Teso-Perez C."/>
            <person name="Gimenez-Hernandez I."/>
            <person name="Peralta-Sanchez J.M."/>
            <person name="Valdivia E."/>
            <person name="Montalban-Lopez M."/>
            <person name="Martin-Platero A.M."/>
            <person name="Banos A."/>
            <person name="Martinez-Bueno M."/>
        </authorList>
    </citation>
    <scope>NUCLEOTIDE SEQUENCE</scope>
    <source>
        <strain evidence="2">CM22</strain>
    </source>
</reference>
<dbReference type="AlphaFoldDB" id="A0AAW9K4R6"/>
<accession>A0AAW9K4R6</accession>
<dbReference type="GO" id="GO:0071111">
    <property type="term" value="F:cyclic-guanylate-specific phosphodiesterase activity"/>
    <property type="evidence" value="ECO:0007669"/>
    <property type="project" value="InterPro"/>
</dbReference>
<dbReference type="InterPro" id="IPR001633">
    <property type="entry name" value="EAL_dom"/>
</dbReference>
<evidence type="ECO:0000313" key="2">
    <source>
        <dbReference type="EMBL" id="MDZ5757318.1"/>
    </source>
</evidence>
<organism evidence="2 3">
    <name type="scientific">Carnobacterium maltaromaticum</name>
    <name type="common">Carnobacterium piscicola</name>
    <dbReference type="NCBI Taxonomy" id="2751"/>
    <lineage>
        <taxon>Bacteria</taxon>
        <taxon>Bacillati</taxon>
        <taxon>Bacillota</taxon>
        <taxon>Bacilli</taxon>
        <taxon>Lactobacillales</taxon>
        <taxon>Carnobacteriaceae</taxon>
        <taxon>Carnobacterium</taxon>
    </lineage>
</organism>
<sequence length="252" mass="29311">MKEADIRVAITAQNYELYYQPKFESVEKKLIGAEALMRLKVNGKVLGPDDFMPIVNEMEQMETMQNFLIHEVVTKLNSEELVNYDFSISLNMNSSEFVHKEHMDEVLLFFKNELINPNKLEIEITERREFPDFDLAVSYLEKLKETGIKVSLDDFGRGFNSLAYLRMLPIDVLKIDRAFMNEVLMDKKVQMIVKAVIQLAHDLDILVLAEGMETKQQVEFMDQMGCDTYQGFYFGSPVPYAAFQETWLPFLQ</sequence>
<protein>
    <submittedName>
        <fullName evidence="2">EAL domain-containing protein</fullName>
    </submittedName>
</protein>
<dbReference type="RefSeq" id="WP_322808312.1">
    <property type="nucleotide sequence ID" value="NZ_JAVBVO010000001.1"/>
</dbReference>
<dbReference type="InterPro" id="IPR035919">
    <property type="entry name" value="EAL_sf"/>
</dbReference>
<evidence type="ECO:0000259" key="1">
    <source>
        <dbReference type="PROSITE" id="PS50883"/>
    </source>
</evidence>
<dbReference type="Proteomes" id="UP001290462">
    <property type="component" value="Unassembled WGS sequence"/>
</dbReference>
<dbReference type="InterPro" id="IPR050706">
    <property type="entry name" value="Cyclic-di-GMP_PDE-like"/>
</dbReference>
<dbReference type="PANTHER" id="PTHR33121">
    <property type="entry name" value="CYCLIC DI-GMP PHOSPHODIESTERASE PDEF"/>
    <property type="match status" value="1"/>
</dbReference>
<dbReference type="PANTHER" id="PTHR33121:SF71">
    <property type="entry name" value="OXYGEN SENSOR PROTEIN DOSP"/>
    <property type="match status" value="1"/>
</dbReference>
<evidence type="ECO:0000313" key="3">
    <source>
        <dbReference type="Proteomes" id="UP001290462"/>
    </source>
</evidence>